<feature type="region of interest" description="Disordered" evidence="1">
    <location>
        <begin position="33"/>
        <end position="74"/>
    </location>
</feature>
<keyword evidence="3" id="KW-1185">Reference proteome</keyword>
<dbReference type="EMBL" id="BAABKC010000087">
    <property type="protein sequence ID" value="GAA5070645.1"/>
    <property type="molecule type" value="Genomic_DNA"/>
</dbReference>
<protein>
    <submittedName>
        <fullName evidence="2">Uncharacterized protein</fullName>
    </submittedName>
</protein>
<proteinExistence type="predicted"/>
<dbReference type="Proteomes" id="UP001500124">
    <property type="component" value="Unassembled WGS sequence"/>
</dbReference>
<evidence type="ECO:0000313" key="2">
    <source>
        <dbReference type="EMBL" id="GAA5070645.1"/>
    </source>
</evidence>
<evidence type="ECO:0000256" key="1">
    <source>
        <dbReference type="SAM" id="MobiDB-lite"/>
    </source>
</evidence>
<sequence>MSTAPAPDPAPFDPHAFPADLVAAQRQAAELHAALHAHQTSLPWSREPHPGWPEVAERGREHPGRAASPGWTPQEATRFDQLLVALRDARAAVQGHPWWARCRAEGIEGADLVAARQALKHAPGAVPVARGDVDAAA</sequence>
<name>A0ABP9L7S1_9ACTN</name>
<gene>
    <name evidence="2" type="ORF">GCM10023336_55940</name>
</gene>
<reference evidence="3" key="1">
    <citation type="journal article" date="2019" name="Int. J. Syst. Evol. Microbiol.">
        <title>The Global Catalogue of Microorganisms (GCM) 10K type strain sequencing project: providing services to taxonomists for standard genome sequencing and annotation.</title>
        <authorList>
            <consortium name="The Broad Institute Genomics Platform"/>
            <consortium name="The Broad Institute Genome Sequencing Center for Infectious Disease"/>
            <person name="Wu L."/>
            <person name="Ma J."/>
        </authorList>
    </citation>
    <scope>NUCLEOTIDE SEQUENCE [LARGE SCALE GENOMIC DNA]</scope>
    <source>
        <strain evidence="3">JCM 18410</strain>
    </source>
</reference>
<comment type="caution">
    <text evidence="2">The sequence shown here is derived from an EMBL/GenBank/DDBJ whole genome shotgun (WGS) entry which is preliminary data.</text>
</comment>
<organism evidence="2 3">
    <name type="scientific">Streptomyces similanensis</name>
    <dbReference type="NCBI Taxonomy" id="1274988"/>
    <lineage>
        <taxon>Bacteria</taxon>
        <taxon>Bacillati</taxon>
        <taxon>Actinomycetota</taxon>
        <taxon>Actinomycetes</taxon>
        <taxon>Kitasatosporales</taxon>
        <taxon>Streptomycetaceae</taxon>
        <taxon>Streptomyces</taxon>
    </lineage>
</organism>
<dbReference type="RefSeq" id="WP_345670837.1">
    <property type="nucleotide sequence ID" value="NZ_BAABKC010000087.1"/>
</dbReference>
<accession>A0ABP9L7S1</accession>
<feature type="compositionally biased region" description="Basic and acidic residues" evidence="1">
    <location>
        <begin position="55"/>
        <end position="64"/>
    </location>
</feature>
<evidence type="ECO:0000313" key="3">
    <source>
        <dbReference type="Proteomes" id="UP001500124"/>
    </source>
</evidence>